<dbReference type="RefSeq" id="WP_069716888.1">
    <property type="nucleotide sequence ID" value="NZ_MJEH01000017.1"/>
</dbReference>
<dbReference type="EMBL" id="MJEH01000017">
    <property type="protein sequence ID" value="OEH93080.1"/>
    <property type="molecule type" value="Genomic_DNA"/>
</dbReference>
<comment type="caution">
    <text evidence="3">The sequence shown here is derived from an EMBL/GenBank/DDBJ whole genome shotgun (WGS) entry which is preliminary data.</text>
</comment>
<evidence type="ECO:0000313" key="4">
    <source>
        <dbReference type="Proteomes" id="UP000095209"/>
    </source>
</evidence>
<keyword evidence="1" id="KW-1133">Transmembrane helix</keyword>
<name>A0A1E5LG78_9BACI</name>
<gene>
    <name evidence="3" type="ORF">BFG57_13620</name>
</gene>
<dbReference type="Gene3D" id="3.30.310.160">
    <property type="entry name" value="YycH protein, domain 2"/>
    <property type="match status" value="1"/>
</dbReference>
<dbReference type="OrthoDB" id="2388036at2"/>
<dbReference type="STRING" id="1305675.BFG57_13620"/>
<evidence type="ECO:0000313" key="3">
    <source>
        <dbReference type="EMBL" id="OEH93080.1"/>
    </source>
</evidence>
<protein>
    <recommendedName>
        <fullName evidence="2">Regulatory protein YycH-like domain-containing protein</fullName>
    </recommendedName>
</protein>
<organism evidence="3 4">
    <name type="scientific">Bacillus solimangrovi</name>
    <dbReference type="NCBI Taxonomy" id="1305675"/>
    <lineage>
        <taxon>Bacteria</taxon>
        <taxon>Bacillati</taxon>
        <taxon>Bacillota</taxon>
        <taxon>Bacilli</taxon>
        <taxon>Bacillales</taxon>
        <taxon>Bacillaceae</taxon>
        <taxon>Bacillus</taxon>
    </lineage>
</organism>
<accession>A0A1E5LG78</accession>
<evidence type="ECO:0000256" key="1">
    <source>
        <dbReference type="SAM" id="Phobius"/>
    </source>
</evidence>
<reference evidence="3 4" key="1">
    <citation type="submission" date="2016-08" db="EMBL/GenBank/DDBJ databases">
        <title>Genome of Bacillus solimangrovi GH2-4.</title>
        <authorList>
            <person name="Lim S."/>
            <person name="Kim B.-C."/>
        </authorList>
    </citation>
    <scope>NUCLEOTIDE SEQUENCE [LARGE SCALE GENOMIC DNA]</scope>
    <source>
        <strain evidence="3 4">GH2-4</strain>
    </source>
</reference>
<proteinExistence type="predicted"/>
<dbReference type="InterPro" id="IPR042274">
    <property type="entry name" value="YycH/YycI_2"/>
</dbReference>
<feature type="domain" description="Regulatory protein YycH-like" evidence="2">
    <location>
        <begin position="39"/>
        <end position="253"/>
    </location>
</feature>
<evidence type="ECO:0000259" key="2">
    <source>
        <dbReference type="Pfam" id="PF09648"/>
    </source>
</evidence>
<dbReference type="GO" id="GO:0016020">
    <property type="term" value="C:membrane"/>
    <property type="evidence" value="ECO:0007669"/>
    <property type="project" value="InterPro"/>
</dbReference>
<keyword evidence="1" id="KW-0812">Transmembrane</keyword>
<feature type="transmembrane region" description="Helical" evidence="1">
    <location>
        <begin position="6"/>
        <end position="26"/>
    </location>
</feature>
<dbReference type="Proteomes" id="UP000095209">
    <property type="component" value="Unassembled WGS sequence"/>
</dbReference>
<sequence>MDWNKIKTIFILTFLILDLFLVFQFIDKRNTTGQLSWIRETKIEEQLKAENIKYPEFLEEDVDSPFISAEQKSFVKDELREFDDQTITIIQDGPIVSILDNPFPLSEDHFKNNLHEFLKDHVYEGDQYTYWSWSGETNKLLLFQTYEDQPIYYNESGLLSIQLDGNNQVIGYEQTYLENIQEVSDEGNYTNIFHGMRAIESLYRKNHLTFGNEITDMKLGYFKVVPISGDVQFFAPTWHIQIDNETNYFVNAVEGQIMESVEGGVESNEFAF</sequence>
<dbReference type="InterPro" id="IPR018604">
    <property type="entry name" value="YycI-like"/>
</dbReference>
<keyword evidence="1" id="KW-0472">Membrane</keyword>
<keyword evidence="4" id="KW-1185">Reference proteome</keyword>
<dbReference type="Pfam" id="PF09648">
    <property type="entry name" value="YycI"/>
    <property type="match status" value="1"/>
</dbReference>
<dbReference type="AlphaFoldDB" id="A0A1E5LG78"/>